<dbReference type="Proteomes" id="UP001315278">
    <property type="component" value="Unassembled WGS sequence"/>
</dbReference>
<feature type="transmembrane region" description="Helical" evidence="8">
    <location>
        <begin position="73"/>
        <end position="91"/>
    </location>
</feature>
<keyword evidence="6 8" id="KW-1133">Transmembrane helix</keyword>
<dbReference type="RefSeq" id="WP_212494649.1">
    <property type="nucleotide sequence ID" value="NZ_JAFCJH010000049.1"/>
</dbReference>
<evidence type="ECO:0000256" key="1">
    <source>
        <dbReference type="ARBA" id="ARBA00004651"/>
    </source>
</evidence>
<feature type="transmembrane region" description="Helical" evidence="8">
    <location>
        <begin position="167"/>
        <end position="190"/>
    </location>
</feature>
<dbReference type="Pfam" id="PF01925">
    <property type="entry name" value="TauE"/>
    <property type="match status" value="1"/>
</dbReference>
<evidence type="ECO:0000256" key="8">
    <source>
        <dbReference type="RuleBase" id="RU363041"/>
    </source>
</evidence>
<evidence type="ECO:0000256" key="4">
    <source>
        <dbReference type="ARBA" id="ARBA00022475"/>
    </source>
</evidence>
<keyword evidence="3" id="KW-0813">Transport</keyword>
<accession>A0ABS5FTG2</accession>
<feature type="transmembrane region" description="Helical" evidence="8">
    <location>
        <begin position="227"/>
        <end position="246"/>
    </location>
</feature>
<keyword evidence="5 8" id="KW-0812">Transmembrane</keyword>
<keyword evidence="10" id="KW-1185">Reference proteome</keyword>
<comment type="similarity">
    <text evidence="2 8">Belongs to the 4-toluene sulfonate uptake permease (TSUP) (TC 2.A.102) family.</text>
</comment>
<evidence type="ECO:0000256" key="3">
    <source>
        <dbReference type="ARBA" id="ARBA00022448"/>
    </source>
</evidence>
<dbReference type="EMBL" id="JAFCJH010000049">
    <property type="protein sequence ID" value="MBR0800122.1"/>
    <property type="molecule type" value="Genomic_DNA"/>
</dbReference>
<dbReference type="InterPro" id="IPR002781">
    <property type="entry name" value="TM_pro_TauE-like"/>
</dbReference>
<name>A0ABS5FTG2_9BRAD</name>
<sequence length="252" mass="26723">MDGLVFAVFALAALVGGFVSGFSGFAMGLVVSGVWLHIITPMQTATLIAGYGLLTQGYGIFKLRRALDLRKAWPLALGTVIGIPFGVSIITYLNPTYLRFGVGLLLMIYSIYGLARPVFAPVKIGTGADIAIGISNGMLGGLTGLGGVISTISCQWRGWPKDVQRAVFQPVLFVAFVVISITQAIAGSITRDTLTLYAWGVPFMAAGLWSGFRLFGKIDDETFRKTVLVLLLLAGMSLIFTAPTAAADSPNH</sequence>
<feature type="transmembrane region" description="Helical" evidence="8">
    <location>
        <begin position="196"/>
        <end position="215"/>
    </location>
</feature>
<evidence type="ECO:0000256" key="6">
    <source>
        <dbReference type="ARBA" id="ARBA00022989"/>
    </source>
</evidence>
<keyword evidence="4 8" id="KW-1003">Cell membrane</keyword>
<evidence type="ECO:0000256" key="5">
    <source>
        <dbReference type="ARBA" id="ARBA00022692"/>
    </source>
</evidence>
<evidence type="ECO:0000313" key="10">
    <source>
        <dbReference type="Proteomes" id="UP001315278"/>
    </source>
</evidence>
<evidence type="ECO:0000256" key="2">
    <source>
        <dbReference type="ARBA" id="ARBA00009142"/>
    </source>
</evidence>
<feature type="transmembrane region" description="Helical" evidence="8">
    <location>
        <begin position="97"/>
        <end position="115"/>
    </location>
</feature>
<reference evidence="10" key="1">
    <citation type="journal article" date="2021" name="ISME J.">
        <title>Evolutionary origin and ecological implication of a unique nif island in free-living Bradyrhizobium lineages.</title>
        <authorList>
            <person name="Tao J."/>
        </authorList>
    </citation>
    <scope>NUCLEOTIDE SEQUENCE [LARGE SCALE GENOMIC DNA]</scope>
    <source>
        <strain evidence="10">SZCCT0434</strain>
    </source>
</reference>
<proteinExistence type="inferred from homology"/>
<organism evidence="9 10">
    <name type="scientific">Bradyrhizobium jicamae</name>
    <dbReference type="NCBI Taxonomy" id="280332"/>
    <lineage>
        <taxon>Bacteria</taxon>
        <taxon>Pseudomonadati</taxon>
        <taxon>Pseudomonadota</taxon>
        <taxon>Alphaproteobacteria</taxon>
        <taxon>Hyphomicrobiales</taxon>
        <taxon>Nitrobacteraceae</taxon>
        <taxon>Bradyrhizobium</taxon>
    </lineage>
</organism>
<dbReference type="InterPro" id="IPR052017">
    <property type="entry name" value="TSUP"/>
</dbReference>
<evidence type="ECO:0000313" key="9">
    <source>
        <dbReference type="EMBL" id="MBR0800122.1"/>
    </source>
</evidence>
<dbReference type="PANTHER" id="PTHR30269">
    <property type="entry name" value="TRANSMEMBRANE PROTEIN YFCA"/>
    <property type="match status" value="1"/>
</dbReference>
<gene>
    <name evidence="9" type="ORF">JQ615_32615</name>
</gene>
<dbReference type="PANTHER" id="PTHR30269:SF37">
    <property type="entry name" value="MEMBRANE TRANSPORTER PROTEIN"/>
    <property type="match status" value="1"/>
</dbReference>
<keyword evidence="7 8" id="KW-0472">Membrane</keyword>
<comment type="caution">
    <text evidence="9">The sequence shown here is derived from an EMBL/GenBank/DDBJ whole genome shotgun (WGS) entry which is preliminary data.</text>
</comment>
<protein>
    <recommendedName>
        <fullName evidence="8">Probable membrane transporter protein</fullName>
    </recommendedName>
</protein>
<evidence type="ECO:0000256" key="7">
    <source>
        <dbReference type="ARBA" id="ARBA00023136"/>
    </source>
</evidence>
<comment type="subcellular location">
    <subcellularLocation>
        <location evidence="1 8">Cell membrane</location>
        <topology evidence="1 8">Multi-pass membrane protein</topology>
    </subcellularLocation>
</comment>
<feature type="transmembrane region" description="Helical" evidence="8">
    <location>
        <begin position="42"/>
        <end position="61"/>
    </location>
</feature>